<evidence type="ECO:0000256" key="3">
    <source>
        <dbReference type="PROSITE-ProRule" id="PRU00209"/>
    </source>
</evidence>
<accession>A0A9X2FJ19</accession>
<keyword evidence="6" id="KW-1185">Reference proteome</keyword>
<dbReference type="NCBIfam" id="NF045760">
    <property type="entry name" value="YtpR"/>
    <property type="match status" value="1"/>
</dbReference>
<keyword evidence="1 3" id="KW-0820">tRNA-binding</keyword>
<evidence type="ECO:0000313" key="5">
    <source>
        <dbReference type="EMBL" id="MCP0886744.1"/>
    </source>
</evidence>
<dbReference type="PROSITE" id="PS50886">
    <property type="entry name" value="TRBD"/>
    <property type="match status" value="1"/>
</dbReference>
<comment type="caution">
    <text evidence="5">The sequence shown here is derived from an EMBL/GenBank/DDBJ whole genome shotgun (WGS) entry which is preliminary data.</text>
</comment>
<dbReference type="Proteomes" id="UP001139006">
    <property type="component" value="Unassembled WGS sequence"/>
</dbReference>
<feature type="domain" description="TRNA-binding" evidence="4">
    <location>
        <begin position="91"/>
        <end position="203"/>
    </location>
</feature>
<dbReference type="Gene3D" id="2.40.50.140">
    <property type="entry name" value="Nucleic acid-binding proteins"/>
    <property type="match status" value="1"/>
</dbReference>
<keyword evidence="2 3" id="KW-0694">RNA-binding</keyword>
<evidence type="ECO:0000313" key="6">
    <source>
        <dbReference type="Proteomes" id="UP001139006"/>
    </source>
</evidence>
<protein>
    <submittedName>
        <fullName evidence="5">DUF4479 and tRNA-binding domain-containing protein</fullName>
    </submittedName>
</protein>
<dbReference type="InterPro" id="IPR033714">
    <property type="entry name" value="tRNA_bind_bactPheRS"/>
</dbReference>
<dbReference type="CDD" id="cd02796">
    <property type="entry name" value="tRNA_bind_bactPheRS"/>
    <property type="match status" value="1"/>
</dbReference>
<dbReference type="Gene3D" id="3.30.1940.10">
    <property type="entry name" value="YtpR-like"/>
    <property type="match status" value="1"/>
</dbReference>
<dbReference type="AlphaFoldDB" id="A0A9X2FJ19"/>
<evidence type="ECO:0000256" key="2">
    <source>
        <dbReference type="ARBA" id="ARBA00022884"/>
    </source>
</evidence>
<dbReference type="InterPro" id="IPR037154">
    <property type="entry name" value="YtpR-like_sf"/>
</dbReference>
<sequence length="213" mass="23489">MLVSSYNPTQIGDVLIVLTNPDVVNQRSETKQDVVRIFDSETHETIGFNFFDVSKKISDVTGLGQIQLNSQQVDKLNFYLKEIGFAPELKLDVQPKFVVGNVIELAEHPDSDHLHVAKVQVDEGEVLQIVCGAPNIEKDQNVVVAKVGAMMPNGMMIWPGALRGVSSYGMICAARELNLPNAPQKRGILVLNKDEYPAGQSFDFAKAAYLFNN</sequence>
<dbReference type="RefSeq" id="WP_253360087.1">
    <property type="nucleotide sequence ID" value="NZ_JAIULA010000008.1"/>
</dbReference>
<reference evidence="5 6" key="1">
    <citation type="journal article" date="2023" name="Int. J. Syst. Evol. Microbiol.">
        <title>Ligilactobacillus ubinensis sp. nov., a novel species isolated from the wild ferment of a durian fruit (Durio zibethinus).</title>
        <authorList>
            <person name="Heng Y.C."/>
            <person name="Menon N."/>
            <person name="Chen B."/>
            <person name="Loo B.Z.L."/>
            <person name="Wong G.W.J."/>
            <person name="Lim A.C.H."/>
            <person name="Silvaraju S."/>
            <person name="Kittelmann S."/>
        </authorList>
    </citation>
    <scope>NUCLEOTIDE SEQUENCE [LARGE SCALE GENOMIC DNA]</scope>
    <source>
        <strain evidence="5 6">WILCCON 0076</strain>
    </source>
</reference>
<dbReference type="InterPro" id="IPR012340">
    <property type="entry name" value="NA-bd_OB-fold"/>
</dbReference>
<dbReference type="SUPFAM" id="SSF50249">
    <property type="entry name" value="Nucleic acid-binding proteins"/>
    <property type="match status" value="1"/>
</dbReference>
<proteinExistence type="predicted"/>
<dbReference type="InterPro" id="IPR027855">
    <property type="entry name" value="DUF4479"/>
</dbReference>
<dbReference type="GO" id="GO:0000049">
    <property type="term" value="F:tRNA binding"/>
    <property type="evidence" value="ECO:0007669"/>
    <property type="project" value="UniProtKB-UniRule"/>
</dbReference>
<dbReference type="InterPro" id="IPR002547">
    <property type="entry name" value="tRNA-bd_dom"/>
</dbReference>
<evidence type="ECO:0000256" key="1">
    <source>
        <dbReference type="ARBA" id="ARBA00022555"/>
    </source>
</evidence>
<name>A0A9X2FJ19_9LACO</name>
<dbReference type="Pfam" id="PF14794">
    <property type="entry name" value="DUF4479"/>
    <property type="match status" value="1"/>
</dbReference>
<evidence type="ECO:0000259" key="4">
    <source>
        <dbReference type="PROSITE" id="PS50886"/>
    </source>
</evidence>
<dbReference type="Pfam" id="PF01588">
    <property type="entry name" value="tRNA_bind"/>
    <property type="match status" value="1"/>
</dbReference>
<dbReference type="EMBL" id="JAIULA010000008">
    <property type="protein sequence ID" value="MCP0886744.1"/>
    <property type="molecule type" value="Genomic_DNA"/>
</dbReference>
<organism evidence="5 6">
    <name type="scientific">Ligilactobacillus ubinensis</name>
    <dbReference type="NCBI Taxonomy" id="2876789"/>
    <lineage>
        <taxon>Bacteria</taxon>
        <taxon>Bacillati</taxon>
        <taxon>Bacillota</taxon>
        <taxon>Bacilli</taxon>
        <taxon>Lactobacillales</taxon>
        <taxon>Lactobacillaceae</taxon>
        <taxon>Ligilactobacillus</taxon>
    </lineage>
</organism>
<gene>
    <name evidence="5" type="ORF">LB941_05250</name>
</gene>